<protein>
    <recommendedName>
        <fullName evidence="4">Phosphate propanoyltransferase</fullName>
        <ecNumber evidence="3">2.3.1.222</ecNumber>
    </recommendedName>
    <alternativeName>
        <fullName evidence="10">Phosphate acyltransferase PduL</fullName>
    </alternativeName>
    <alternativeName>
        <fullName evidence="9">Phosphotransacylase PduL</fullName>
    </alternativeName>
    <alternativeName>
        <fullName evidence="11">Propanediol utilization protein PduL</fullName>
    </alternativeName>
</protein>
<dbReference type="GO" id="GO:0016747">
    <property type="term" value="F:acyltransferase activity, transferring groups other than amino-acyl groups"/>
    <property type="evidence" value="ECO:0007669"/>
    <property type="project" value="InterPro"/>
</dbReference>
<evidence type="ECO:0000256" key="5">
    <source>
        <dbReference type="ARBA" id="ARBA00022679"/>
    </source>
</evidence>
<keyword evidence="5" id="KW-0808">Transferase</keyword>
<comment type="cofactor">
    <cofactor evidence="1">
        <name>Zn(2+)</name>
        <dbReference type="ChEBI" id="CHEBI:29105"/>
    </cofactor>
</comment>
<dbReference type="Proteomes" id="UP000282892">
    <property type="component" value="Chromosome"/>
</dbReference>
<name>A0A3T0I066_9BACI</name>
<evidence type="ECO:0000256" key="10">
    <source>
        <dbReference type="ARBA" id="ARBA00030939"/>
    </source>
</evidence>
<keyword evidence="6" id="KW-0479">Metal-binding</keyword>
<evidence type="ECO:0000313" key="14">
    <source>
        <dbReference type="Proteomes" id="UP000282892"/>
    </source>
</evidence>
<dbReference type="EC" id="2.3.1.222" evidence="3"/>
<sequence length="261" mass="28748">MVLITESKLRSMINNGIPNPFVVREGDKLTPAAADFLRDRRIPIQDMRLVKKDKVSAGSRESLQIPVGVSNRHVHLAPEDVSALFGEGYSLMPLRELSQPGQFAAKEQVTLVGPKGIIQNVRILGPARGETQVEISNTDGYQLGIHPPTRLSGWIEDTPGLTLVGPKGCISLQKGVIVAKRHIHISDIDAQKYSLKHGDCLYLQTEGERQIIFADVMVRIHPNYRLDFHVDMDEGNAAGLKTGDKVKLIGKNGVFFSNREG</sequence>
<comment type="catalytic activity">
    <reaction evidence="12">
        <text>propanoyl-CoA + phosphate = propanoyl phosphate + CoA</text>
        <dbReference type="Rhea" id="RHEA:28046"/>
        <dbReference type="ChEBI" id="CHEBI:43474"/>
        <dbReference type="ChEBI" id="CHEBI:57287"/>
        <dbReference type="ChEBI" id="CHEBI:57392"/>
        <dbReference type="ChEBI" id="CHEBI:58933"/>
        <dbReference type="EC" id="2.3.1.222"/>
    </reaction>
</comment>
<accession>A0A3T0I066</accession>
<dbReference type="Pfam" id="PF06130">
    <property type="entry name" value="PTAC"/>
    <property type="match status" value="1"/>
</dbReference>
<dbReference type="PANTHER" id="PTHR39453">
    <property type="entry name" value="PHOSPHATE PROPANOYLTRANSFERASE"/>
    <property type="match status" value="1"/>
</dbReference>
<keyword evidence="14" id="KW-1185">Reference proteome</keyword>
<proteinExistence type="inferred from homology"/>
<keyword evidence="8" id="KW-0012">Acyltransferase</keyword>
<dbReference type="NCBIfam" id="NF011652">
    <property type="entry name" value="PRK15070.1"/>
    <property type="match status" value="1"/>
</dbReference>
<evidence type="ECO:0000256" key="4">
    <source>
        <dbReference type="ARBA" id="ARBA00020837"/>
    </source>
</evidence>
<evidence type="ECO:0000256" key="12">
    <source>
        <dbReference type="ARBA" id="ARBA00047589"/>
    </source>
</evidence>
<evidence type="ECO:0000256" key="7">
    <source>
        <dbReference type="ARBA" id="ARBA00022833"/>
    </source>
</evidence>
<gene>
    <name evidence="13" type="ORF">CHR53_16865</name>
</gene>
<evidence type="ECO:0000256" key="9">
    <source>
        <dbReference type="ARBA" id="ARBA00030044"/>
    </source>
</evidence>
<evidence type="ECO:0000256" key="8">
    <source>
        <dbReference type="ARBA" id="ARBA00023315"/>
    </source>
</evidence>
<dbReference type="EMBL" id="CP022572">
    <property type="protein sequence ID" value="AZU62801.1"/>
    <property type="molecule type" value="Genomic_DNA"/>
</dbReference>
<dbReference type="GO" id="GO:0046872">
    <property type="term" value="F:metal ion binding"/>
    <property type="evidence" value="ECO:0007669"/>
    <property type="project" value="UniProtKB-KW"/>
</dbReference>
<evidence type="ECO:0000256" key="1">
    <source>
        <dbReference type="ARBA" id="ARBA00001947"/>
    </source>
</evidence>
<dbReference type="KEGG" id="nmk:CHR53_16865"/>
<keyword evidence="7" id="KW-0862">Zinc</keyword>
<dbReference type="RefSeq" id="WP_066383742.1">
    <property type="nucleotide sequence ID" value="NZ_CP022572.1"/>
</dbReference>
<dbReference type="AlphaFoldDB" id="A0A3T0I066"/>
<evidence type="ECO:0000313" key="13">
    <source>
        <dbReference type="EMBL" id="AZU62801.1"/>
    </source>
</evidence>
<comment type="similarity">
    <text evidence="2">Belongs to the PduL family.</text>
</comment>
<dbReference type="STRING" id="1193713.GCA_001636315_00200"/>
<evidence type="ECO:0000256" key="3">
    <source>
        <dbReference type="ARBA" id="ARBA00012206"/>
    </source>
</evidence>
<dbReference type="PANTHER" id="PTHR39453:SF1">
    <property type="entry name" value="PHOSPHATE PROPANOYLTRANSFERASE"/>
    <property type="match status" value="1"/>
</dbReference>
<evidence type="ECO:0000256" key="2">
    <source>
        <dbReference type="ARBA" id="ARBA00007342"/>
    </source>
</evidence>
<dbReference type="InterPro" id="IPR008300">
    <property type="entry name" value="PTAC"/>
</dbReference>
<organism evidence="13 14">
    <name type="scientific">Neobacillus mesonae</name>
    <dbReference type="NCBI Taxonomy" id="1193713"/>
    <lineage>
        <taxon>Bacteria</taxon>
        <taxon>Bacillati</taxon>
        <taxon>Bacillota</taxon>
        <taxon>Bacilli</taxon>
        <taxon>Bacillales</taxon>
        <taxon>Bacillaceae</taxon>
        <taxon>Neobacillus</taxon>
    </lineage>
</organism>
<evidence type="ECO:0000256" key="6">
    <source>
        <dbReference type="ARBA" id="ARBA00022723"/>
    </source>
</evidence>
<reference evidence="13 14" key="1">
    <citation type="submission" date="2017-07" db="EMBL/GenBank/DDBJ databases">
        <title>The complete genome sequence of Bacillus mesonae strain H20-5, an efficient strain improving plant abiotic stress resistance.</title>
        <authorList>
            <person name="Kim S.Y."/>
            <person name="Song H."/>
            <person name="Sang M.K."/>
            <person name="Weon H.-Y."/>
            <person name="Song J."/>
        </authorList>
    </citation>
    <scope>NUCLEOTIDE SEQUENCE [LARGE SCALE GENOMIC DNA]</scope>
    <source>
        <strain evidence="13 14">H20-5</strain>
    </source>
</reference>
<dbReference type="OrthoDB" id="9784365at2"/>
<evidence type="ECO:0000256" key="11">
    <source>
        <dbReference type="ARBA" id="ARBA00033077"/>
    </source>
</evidence>